<evidence type="ECO:0000256" key="3">
    <source>
        <dbReference type="ARBA" id="ARBA00022857"/>
    </source>
</evidence>
<keyword evidence="5" id="KW-0560">Oxidoreductase</keyword>
<dbReference type="InterPro" id="IPR057326">
    <property type="entry name" value="KR_dom"/>
</dbReference>
<dbReference type="PROSITE" id="PS51257">
    <property type="entry name" value="PROKAR_LIPOPROTEIN"/>
    <property type="match status" value="1"/>
</dbReference>
<dbReference type="InterPro" id="IPR002347">
    <property type="entry name" value="SDR_fam"/>
</dbReference>
<dbReference type="PRINTS" id="PR00081">
    <property type="entry name" value="GDHRDH"/>
</dbReference>
<proteinExistence type="inferred from homology"/>
<dbReference type="RefSeq" id="WP_275631830.1">
    <property type="nucleotide sequence ID" value="NZ_JARGYD010000002.1"/>
</dbReference>
<comment type="subunit">
    <text evidence="2">Homotetramer.</text>
</comment>
<evidence type="ECO:0000313" key="6">
    <source>
        <dbReference type="Proteomes" id="UP001595632"/>
    </source>
</evidence>
<keyword evidence="6" id="KW-1185">Reference proteome</keyword>
<dbReference type="SUPFAM" id="SSF51735">
    <property type="entry name" value="NAD(P)-binding Rossmann-fold domains"/>
    <property type="match status" value="1"/>
</dbReference>
<dbReference type="PANTHER" id="PTHR44252">
    <property type="entry name" value="D-ERYTHRULOSE REDUCTASE"/>
    <property type="match status" value="1"/>
</dbReference>
<dbReference type="InterPro" id="IPR020904">
    <property type="entry name" value="Sc_DH/Rdtase_CS"/>
</dbReference>
<reference evidence="6" key="1">
    <citation type="journal article" date="2019" name="Int. J. Syst. Evol. Microbiol.">
        <title>The Global Catalogue of Microorganisms (GCM) 10K type strain sequencing project: providing services to taxonomists for standard genome sequencing and annotation.</title>
        <authorList>
            <consortium name="The Broad Institute Genomics Platform"/>
            <consortium name="The Broad Institute Genome Sequencing Center for Infectious Disease"/>
            <person name="Wu L."/>
            <person name="Ma J."/>
        </authorList>
    </citation>
    <scope>NUCLEOTIDE SEQUENCE [LARGE SCALE GENOMIC DNA]</scope>
    <source>
        <strain evidence="6">KCTC 52366</strain>
    </source>
</reference>
<keyword evidence="3" id="KW-0521">NADP</keyword>
<dbReference type="SMART" id="SM00822">
    <property type="entry name" value="PKS_KR"/>
    <property type="match status" value="1"/>
</dbReference>
<dbReference type="PRINTS" id="PR00080">
    <property type="entry name" value="SDRFAMILY"/>
</dbReference>
<dbReference type="InterPro" id="IPR051737">
    <property type="entry name" value="L-xylulose/Carbonyl_redctase"/>
</dbReference>
<comment type="caution">
    <text evidence="5">The sequence shown here is derived from an EMBL/GenBank/DDBJ whole genome shotgun (WGS) entry which is preliminary data.</text>
</comment>
<name>A0ABV7GQ94_9RHOB</name>
<evidence type="ECO:0000259" key="4">
    <source>
        <dbReference type="SMART" id="SM00822"/>
    </source>
</evidence>
<comment type="similarity">
    <text evidence="1">Belongs to the short-chain dehydrogenases/reductases (SDR) family.</text>
</comment>
<sequence length="254" mass="25982">MKLPRTPDMRLDGRRALVAGGSSGIGLACAAALARAGAEVTVAGRRDALVHEARDALQAEGHAAQALPLDITDLEATAAAVAEGGPFDVLVNAAGTARHSFATETQAQDFDAVMSVNLRAAYFLAQAVAKGLVAARRPGSLITISSQMGQVGGPKRSVYCASKHAVEGFTKAMAIDLGPMGIRVNTICPTFILTPLTAPFFDEPETRRWIGQNIPLGRAGEVGDVAGAAVYLASDASALVTGSALSVDGGWTAG</sequence>
<evidence type="ECO:0000256" key="2">
    <source>
        <dbReference type="ARBA" id="ARBA00011881"/>
    </source>
</evidence>
<organism evidence="5 6">
    <name type="scientific">Psychromarinibacter halotolerans</name>
    <dbReference type="NCBI Taxonomy" id="1775175"/>
    <lineage>
        <taxon>Bacteria</taxon>
        <taxon>Pseudomonadati</taxon>
        <taxon>Pseudomonadota</taxon>
        <taxon>Alphaproteobacteria</taxon>
        <taxon>Rhodobacterales</taxon>
        <taxon>Paracoccaceae</taxon>
        <taxon>Psychromarinibacter</taxon>
    </lineage>
</organism>
<dbReference type="PANTHER" id="PTHR44252:SF3">
    <property type="entry name" value="D-ERYTHRULOSE REDUCTASE-RELATED"/>
    <property type="match status" value="1"/>
</dbReference>
<evidence type="ECO:0000256" key="1">
    <source>
        <dbReference type="ARBA" id="ARBA00006484"/>
    </source>
</evidence>
<accession>A0ABV7GQ94</accession>
<dbReference type="Pfam" id="PF13561">
    <property type="entry name" value="adh_short_C2"/>
    <property type="match status" value="1"/>
</dbReference>
<dbReference type="InterPro" id="IPR036291">
    <property type="entry name" value="NAD(P)-bd_dom_sf"/>
</dbReference>
<protein>
    <submittedName>
        <fullName evidence="5">SDR family NAD(P)-dependent oxidoreductase</fullName>
        <ecNumber evidence="5">1.1.1.-</ecNumber>
    </submittedName>
</protein>
<gene>
    <name evidence="5" type="ORF">ACFOGP_04340</name>
</gene>
<dbReference type="Gene3D" id="3.40.50.720">
    <property type="entry name" value="NAD(P)-binding Rossmann-like Domain"/>
    <property type="match status" value="1"/>
</dbReference>
<dbReference type="Proteomes" id="UP001595632">
    <property type="component" value="Unassembled WGS sequence"/>
</dbReference>
<dbReference type="PROSITE" id="PS00061">
    <property type="entry name" value="ADH_SHORT"/>
    <property type="match status" value="1"/>
</dbReference>
<evidence type="ECO:0000313" key="5">
    <source>
        <dbReference type="EMBL" id="MFC3141922.1"/>
    </source>
</evidence>
<dbReference type="EMBL" id="JBHRTB010000010">
    <property type="protein sequence ID" value="MFC3141922.1"/>
    <property type="molecule type" value="Genomic_DNA"/>
</dbReference>
<feature type="domain" description="Ketoreductase" evidence="4">
    <location>
        <begin position="14"/>
        <end position="190"/>
    </location>
</feature>
<dbReference type="GO" id="GO:0016491">
    <property type="term" value="F:oxidoreductase activity"/>
    <property type="evidence" value="ECO:0007669"/>
    <property type="project" value="UniProtKB-KW"/>
</dbReference>
<dbReference type="EC" id="1.1.1.-" evidence="5"/>